<evidence type="ECO:0000256" key="3">
    <source>
        <dbReference type="ARBA" id="ARBA00022448"/>
    </source>
</evidence>
<protein>
    <recommendedName>
        <fullName evidence="10">General substrate transporter</fullName>
    </recommendedName>
</protein>
<dbReference type="AlphaFoldDB" id="A0A5N5WTA3"/>
<feature type="transmembrane region" description="Helical" evidence="7">
    <location>
        <begin position="262"/>
        <end position="287"/>
    </location>
</feature>
<comment type="subcellular location">
    <subcellularLocation>
        <location evidence="1">Membrane</location>
        <topology evidence="1">Multi-pass membrane protein</topology>
    </subcellularLocation>
</comment>
<feature type="transmembrane region" description="Helical" evidence="7">
    <location>
        <begin position="308"/>
        <end position="328"/>
    </location>
</feature>
<evidence type="ECO:0000256" key="6">
    <source>
        <dbReference type="ARBA" id="ARBA00023136"/>
    </source>
</evidence>
<keyword evidence="5 7" id="KW-1133">Transmembrane helix</keyword>
<dbReference type="InterPro" id="IPR050360">
    <property type="entry name" value="MFS_Sugar_Transporters"/>
</dbReference>
<dbReference type="InterPro" id="IPR005829">
    <property type="entry name" value="Sugar_transporter_CS"/>
</dbReference>
<sequence>MLGVLLTQPAPTSSILADIDAGEVLVQPYVPCAQLYSGAVVSCFGSSLQARAVNMAMLIVGRFIGGVAVGQLTSTIPMYASEICEAKYRGVFSGLLQWMLSWGFLIAQWALPPSPSKTFSGFILLAGIFFLQEPPRWLWEKDRHEEARQSLSRLRRGLGPTLIDLEYREIRDVILTDRALGTITRKSILLNPTWRKRFLLGCGVQAFGPLSGINVVNYYGPRIYNILGITTRESLLIIDTNGVLAIVYCTTGLALLDRVGRIKPLIVSAAGLATALLINAIQGQYFNTDNAAQMRIGFIRRRFSRLRFLGHAITTFTNWTVNLIFAQFTPQALTAIEYRYFYVFFAFNLVALGCYVFFFPETKGRTLEQMDEVFGDQIMPHAMQDSVAAEIAMKGKGDVVEL</sequence>
<feature type="transmembrane region" description="Helical" evidence="7">
    <location>
        <begin position="340"/>
        <end position="360"/>
    </location>
</feature>
<comment type="similarity">
    <text evidence="2">Belongs to the major facilitator superfamily. Sugar transporter (TC 2.A.1.1) family.</text>
</comment>
<dbReference type="SUPFAM" id="SSF103473">
    <property type="entry name" value="MFS general substrate transporter"/>
    <property type="match status" value="1"/>
</dbReference>
<dbReference type="InterPro" id="IPR003663">
    <property type="entry name" value="Sugar/inositol_transpt"/>
</dbReference>
<dbReference type="Gene3D" id="1.20.1250.20">
    <property type="entry name" value="MFS general substrate transporter like domains"/>
    <property type="match status" value="1"/>
</dbReference>
<keyword evidence="6 7" id="KW-0472">Membrane</keyword>
<gene>
    <name evidence="8" type="ORF">BDV29DRAFT_193651</name>
</gene>
<dbReference type="GO" id="GO:0005351">
    <property type="term" value="F:carbohydrate:proton symporter activity"/>
    <property type="evidence" value="ECO:0007669"/>
    <property type="project" value="TreeGrafter"/>
</dbReference>
<dbReference type="Pfam" id="PF00083">
    <property type="entry name" value="Sugar_tr"/>
    <property type="match status" value="2"/>
</dbReference>
<dbReference type="PANTHER" id="PTHR48022">
    <property type="entry name" value="PLASTIDIC GLUCOSE TRANSPORTER 4"/>
    <property type="match status" value="1"/>
</dbReference>
<dbReference type="EMBL" id="ML732286">
    <property type="protein sequence ID" value="KAB8070985.1"/>
    <property type="molecule type" value="Genomic_DNA"/>
</dbReference>
<evidence type="ECO:0000256" key="2">
    <source>
        <dbReference type="ARBA" id="ARBA00010992"/>
    </source>
</evidence>
<dbReference type="PRINTS" id="PR00171">
    <property type="entry name" value="SUGRTRNSPORT"/>
</dbReference>
<evidence type="ECO:0000256" key="7">
    <source>
        <dbReference type="SAM" id="Phobius"/>
    </source>
</evidence>
<dbReference type="PANTHER" id="PTHR48022:SF9">
    <property type="entry name" value="MAJOR FACILITATOR SUPERFAMILY (MFS) PROFILE DOMAIN-CONTAINING PROTEIN"/>
    <property type="match status" value="1"/>
</dbReference>
<keyword evidence="9" id="KW-1185">Reference proteome</keyword>
<organism evidence="8 9">
    <name type="scientific">Aspergillus leporis</name>
    <dbReference type="NCBI Taxonomy" id="41062"/>
    <lineage>
        <taxon>Eukaryota</taxon>
        <taxon>Fungi</taxon>
        <taxon>Dikarya</taxon>
        <taxon>Ascomycota</taxon>
        <taxon>Pezizomycotina</taxon>
        <taxon>Eurotiomycetes</taxon>
        <taxon>Eurotiomycetidae</taxon>
        <taxon>Eurotiales</taxon>
        <taxon>Aspergillaceae</taxon>
        <taxon>Aspergillus</taxon>
        <taxon>Aspergillus subgen. Circumdati</taxon>
    </lineage>
</organism>
<evidence type="ECO:0000313" key="8">
    <source>
        <dbReference type="EMBL" id="KAB8070985.1"/>
    </source>
</evidence>
<dbReference type="InterPro" id="IPR005828">
    <property type="entry name" value="MFS_sugar_transport-like"/>
</dbReference>
<dbReference type="PROSITE" id="PS00217">
    <property type="entry name" value="SUGAR_TRANSPORT_2"/>
    <property type="match status" value="1"/>
</dbReference>
<evidence type="ECO:0000256" key="5">
    <source>
        <dbReference type="ARBA" id="ARBA00022989"/>
    </source>
</evidence>
<dbReference type="GO" id="GO:0016020">
    <property type="term" value="C:membrane"/>
    <property type="evidence" value="ECO:0007669"/>
    <property type="project" value="UniProtKB-SubCell"/>
</dbReference>
<feature type="transmembrane region" description="Helical" evidence="7">
    <location>
        <begin position="235"/>
        <end position="256"/>
    </location>
</feature>
<evidence type="ECO:0000256" key="1">
    <source>
        <dbReference type="ARBA" id="ARBA00004141"/>
    </source>
</evidence>
<accession>A0A5N5WTA3</accession>
<dbReference type="Proteomes" id="UP000326565">
    <property type="component" value="Unassembled WGS sequence"/>
</dbReference>
<keyword evidence="3" id="KW-0813">Transport</keyword>
<dbReference type="OrthoDB" id="6612291at2759"/>
<dbReference type="InterPro" id="IPR036259">
    <property type="entry name" value="MFS_trans_sf"/>
</dbReference>
<evidence type="ECO:0000313" key="9">
    <source>
        <dbReference type="Proteomes" id="UP000326565"/>
    </source>
</evidence>
<proteinExistence type="inferred from homology"/>
<evidence type="ECO:0008006" key="10">
    <source>
        <dbReference type="Google" id="ProtNLM"/>
    </source>
</evidence>
<reference evidence="8 9" key="1">
    <citation type="submission" date="2019-04" db="EMBL/GenBank/DDBJ databases">
        <title>Friends and foes A comparative genomics study of 23 Aspergillus species from section Flavi.</title>
        <authorList>
            <consortium name="DOE Joint Genome Institute"/>
            <person name="Kjaerbolling I."/>
            <person name="Vesth T."/>
            <person name="Frisvad J.C."/>
            <person name="Nybo J.L."/>
            <person name="Theobald S."/>
            <person name="Kildgaard S."/>
            <person name="Isbrandt T."/>
            <person name="Kuo A."/>
            <person name="Sato A."/>
            <person name="Lyhne E.K."/>
            <person name="Kogle M.E."/>
            <person name="Wiebenga A."/>
            <person name="Kun R.S."/>
            <person name="Lubbers R.J."/>
            <person name="Makela M.R."/>
            <person name="Barry K."/>
            <person name="Chovatia M."/>
            <person name="Clum A."/>
            <person name="Daum C."/>
            <person name="Haridas S."/>
            <person name="He G."/>
            <person name="LaButti K."/>
            <person name="Lipzen A."/>
            <person name="Mondo S."/>
            <person name="Riley R."/>
            <person name="Salamov A."/>
            <person name="Simmons B.A."/>
            <person name="Magnuson J.K."/>
            <person name="Henrissat B."/>
            <person name="Mortensen U.H."/>
            <person name="Larsen T.O."/>
            <person name="Devries R.P."/>
            <person name="Grigoriev I.V."/>
            <person name="Machida M."/>
            <person name="Baker S.E."/>
            <person name="Andersen M.R."/>
        </authorList>
    </citation>
    <scope>NUCLEOTIDE SEQUENCE [LARGE SCALE GENOMIC DNA]</scope>
    <source>
        <strain evidence="8 9">CBS 151.66</strain>
    </source>
</reference>
<name>A0A5N5WTA3_9EURO</name>
<evidence type="ECO:0000256" key="4">
    <source>
        <dbReference type="ARBA" id="ARBA00022692"/>
    </source>
</evidence>
<keyword evidence="4 7" id="KW-0812">Transmembrane</keyword>